<keyword evidence="5" id="KW-1185">Reference proteome</keyword>
<comment type="caution">
    <text evidence="4">The sequence shown here is derived from an EMBL/GenBank/DDBJ whole genome shotgun (WGS) entry which is preliminary data.</text>
</comment>
<feature type="chain" id="PRO_5032389252" description="C1q domain-containing protein" evidence="2">
    <location>
        <begin position="22"/>
        <end position="143"/>
    </location>
</feature>
<sequence>MMMTHMLTCLLFVLMYRTSNAGFTATLPGGVNPYALNAMIKYNRMLCPDADYNKDTGIFIVGAGMAGNYLVSVTMMSGLVTGYTTIRKNNAIYVYLYTGRPYEMATQTVYMQLAVGDTIWVQMTIKASSLFDVYNTFTAVRIS</sequence>
<dbReference type="Pfam" id="PF00386">
    <property type="entry name" value="C1q"/>
    <property type="match status" value="1"/>
</dbReference>
<dbReference type="Gene3D" id="2.60.120.40">
    <property type="match status" value="1"/>
</dbReference>
<dbReference type="Proteomes" id="UP000596742">
    <property type="component" value="Unassembled WGS sequence"/>
</dbReference>
<evidence type="ECO:0000313" key="4">
    <source>
        <dbReference type="EMBL" id="VDI58800.1"/>
    </source>
</evidence>
<feature type="domain" description="C1q" evidence="3">
    <location>
        <begin position="23"/>
        <end position="128"/>
    </location>
</feature>
<evidence type="ECO:0000313" key="5">
    <source>
        <dbReference type="Proteomes" id="UP000596742"/>
    </source>
</evidence>
<dbReference type="EMBL" id="UYJE01007891">
    <property type="protein sequence ID" value="VDI58800.1"/>
    <property type="molecule type" value="Genomic_DNA"/>
</dbReference>
<organism evidence="4 5">
    <name type="scientific">Mytilus galloprovincialis</name>
    <name type="common">Mediterranean mussel</name>
    <dbReference type="NCBI Taxonomy" id="29158"/>
    <lineage>
        <taxon>Eukaryota</taxon>
        <taxon>Metazoa</taxon>
        <taxon>Spiralia</taxon>
        <taxon>Lophotrochozoa</taxon>
        <taxon>Mollusca</taxon>
        <taxon>Bivalvia</taxon>
        <taxon>Autobranchia</taxon>
        <taxon>Pteriomorphia</taxon>
        <taxon>Mytilida</taxon>
        <taxon>Mytiloidea</taxon>
        <taxon>Mytilidae</taxon>
        <taxon>Mytilinae</taxon>
        <taxon>Mytilus</taxon>
    </lineage>
</organism>
<protein>
    <recommendedName>
        <fullName evidence="3">C1q domain-containing protein</fullName>
    </recommendedName>
</protein>
<evidence type="ECO:0000256" key="1">
    <source>
        <dbReference type="SAM" id="Phobius"/>
    </source>
</evidence>
<keyword evidence="2" id="KW-0732">Signal</keyword>
<reference evidence="4" key="1">
    <citation type="submission" date="2018-11" db="EMBL/GenBank/DDBJ databases">
        <authorList>
            <person name="Alioto T."/>
            <person name="Alioto T."/>
        </authorList>
    </citation>
    <scope>NUCLEOTIDE SEQUENCE</scope>
</reference>
<feature type="transmembrane region" description="Helical" evidence="1">
    <location>
        <begin position="57"/>
        <end position="80"/>
    </location>
</feature>
<evidence type="ECO:0000256" key="2">
    <source>
        <dbReference type="SAM" id="SignalP"/>
    </source>
</evidence>
<dbReference type="InterPro" id="IPR001073">
    <property type="entry name" value="C1q_dom"/>
</dbReference>
<keyword evidence="1" id="KW-1133">Transmembrane helix</keyword>
<gene>
    <name evidence="4" type="ORF">MGAL_10B013035</name>
</gene>
<keyword evidence="1" id="KW-0472">Membrane</keyword>
<dbReference type="AlphaFoldDB" id="A0A8B6G514"/>
<dbReference type="InterPro" id="IPR008983">
    <property type="entry name" value="Tumour_necrosis_fac-like_dom"/>
</dbReference>
<dbReference type="SUPFAM" id="SSF49842">
    <property type="entry name" value="TNF-like"/>
    <property type="match status" value="1"/>
</dbReference>
<name>A0A8B6G514_MYTGA</name>
<accession>A0A8B6G514</accession>
<evidence type="ECO:0000259" key="3">
    <source>
        <dbReference type="Pfam" id="PF00386"/>
    </source>
</evidence>
<feature type="signal peptide" evidence="2">
    <location>
        <begin position="1"/>
        <end position="21"/>
    </location>
</feature>
<keyword evidence="1" id="KW-0812">Transmembrane</keyword>
<proteinExistence type="predicted"/>